<reference evidence="2 3" key="1">
    <citation type="submission" date="2019-04" db="EMBL/GenBank/DDBJ databases">
        <title>Pedobacter sp. AR-3-17 sp. nov., isolated from Arctic soil.</title>
        <authorList>
            <person name="Dahal R.H."/>
            <person name="Kim D.-U."/>
        </authorList>
    </citation>
    <scope>NUCLEOTIDE SEQUENCE [LARGE SCALE GENOMIC DNA]</scope>
    <source>
        <strain evidence="2 3">AR-3-17</strain>
    </source>
</reference>
<organism evidence="2 3">
    <name type="scientific">Pedobacter cryophilus</name>
    <dbReference type="NCBI Taxonomy" id="2571271"/>
    <lineage>
        <taxon>Bacteria</taxon>
        <taxon>Pseudomonadati</taxon>
        <taxon>Bacteroidota</taxon>
        <taxon>Sphingobacteriia</taxon>
        <taxon>Sphingobacteriales</taxon>
        <taxon>Sphingobacteriaceae</taxon>
        <taxon>Pedobacter</taxon>
    </lineage>
</organism>
<proteinExistence type="predicted"/>
<evidence type="ECO:0000313" key="3">
    <source>
        <dbReference type="Proteomes" id="UP000308181"/>
    </source>
</evidence>
<feature type="compositionally biased region" description="Polar residues" evidence="1">
    <location>
        <begin position="41"/>
        <end position="50"/>
    </location>
</feature>
<feature type="region of interest" description="Disordered" evidence="1">
    <location>
        <begin position="17"/>
        <end position="68"/>
    </location>
</feature>
<sequence length="68" mass="7689">MPKSPVERLNEIKEKILEKKEQQKADGEIIKDPDRGALISRKSSYTQNSGDKARTNKRPIGIDRDPGL</sequence>
<accession>A0A4U1BU64</accession>
<dbReference type="AlphaFoldDB" id="A0A4U1BU64"/>
<name>A0A4U1BU64_9SPHI</name>
<protein>
    <submittedName>
        <fullName evidence="2">Uncharacterized protein</fullName>
    </submittedName>
</protein>
<comment type="caution">
    <text evidence="2">The sequence shown here is derived from an EMBL/GenBank/DDBJ whole genome shotgun (WGS) entry which is preliminary data.</text>
</comment>
<feature type="compositionally biased region" description="Basic and acidic residues" evidence="1">
    <location>
        <begin position="17"/>
        <end position="35"/>
    </location>
</feature>
<dbReference type="RefSeq" id="WP_136827632.1">
    <property type="nucleotide sequence ID" value="NZ_SWBP01000008.1"/>
</dbReference>
<evidence type="ECO:0000256" key="1">
    <source>
        <dbReference type="SAM" id="MobiDB-lite"/>
    </source>
</evidence>
<keyword evidence="3" id="KW-1185">Reference proteome</keyword>
<dbReference type="EMBL" id="SWBP01000008">
    <property type="protein sequence ID" value="TKB95586.1"/>
    <property type="molecule type" value="Genomic_DNA"/>
</dbReference>
<evidence type="ECO:0000313" key="2">
    <source>
        <dbReference type="EMBL" id="TKB95586.1"/>
    </source>
</evidence>
<gene>
    <name evidence="2" type="ORF">FA046_16435</name>
</gene>
<dbReference type="Proteomes" id="UP000308181">
    <property type="component" value="Unassembled WGS sequence"/>
</dbReference>